<evidence type="ECO:0000313" key="5">
    <source>
        <dbReference type="Proteomes" id="UP000694385"/>
    </source>
</evidence>
<keyword evidence="5" id="KW-1185">Reference proteome</keyword>
<dbReference type="SUPFAM" id="SSF57997">
    <property type="entry name" value="Tropomyosin"/>
    <property type="match status" value="1"/>
</dbReference>
<protein>
    <submittedName>
        <fullName evidence="4">Coiled-coil domain containing 194</fullName>
    </submittedName>
</protein>
<name>A0A8C5KET7_JACJA</name>
<reference evidence="4" key="1">
    <citation type="submission" date="2025-08" db="UniProtKB">
        <authorList>
            <consortium name="Ensembl"/>
        </authorList>
    </citation>
    <scope>IDENTIFICATION</scope>
</reference>
<reference evidence="4" key="2">
    <citation type="submission" date="2025-09" db="UniProtKB">
        <authorList>
            <consortium name="Ensembl"/>
        </authorList>
    </citation>
    <scope>IDENTIFICATION</scope>
</reference>
<feature type="region of interest" description="Disordered" evidence="2">
    <location>
        <begin position="191"/>
        <end position="238"/>
    </location>
</feature>
<feature type="transmembrane region" description="Helical" evidence="3">
    <location>
        <begin position="12"/>
        <end position="39"/>
    </location>
</feature>
<accession>A0A8C5KET7</accession>
<dbReference type="GeneTree" id="ENSGT00850000133633"/>
<keyword evidence="3" id="KW-0812">Transmembrane</keyword>
<keyword evidence="3" id="KW-1133">Transmembrane helix</keyword>
<keyword evidence="1" id="KW-0175">Coiled coil</keyword>
<feature type="compositionally biased region" description="Basic residues" evidence="2">
    <location>
        <begin position="203"/>
        <end position="221"/>
    </location>
</feature>
<sequence length="238" mass="25694">MAEPGPEPGRAWRVLALCGAAVFLAAAAAGGALVAWNLAASTARGPRCFEPPPGVNATAPAPLPDPASEVEELWRRLEEATLREETLAGRLERAERGRRELAETLRVCEGRQSQLQTQLKTLKIEMEEAKAQGMKMGLENGALTDALARWEAAAAESARRLEEARQSARAAKADGEACAAREVALQESIYTLETQLGPQQKGSHTRPRSRSRARPSIRSRSRSGPTKGCRRPPQSAQK</sequence>
<organism evidence="4 5">
    <name type="scientific">Jaculus jaculus</name>
    <name type="common">Lesser Egyptian jerboa</name>
    <dbReference type="NCBI Taxonomy" id="51337"/>
    <lineage>
        <taxon>Eukaryota</taxon>
        <taxon>Metazoa</taxon>
        <taxon>Chordata</taxon>
        <taxon>Craniata</taxon>
        <taxon>Vertebrata</taxon>
        <taxon>Euteleostomi</taxon>
        <taxon>Mammalia</taxon>
        <taxon>Eutheria</taxon>
        <taxon>Euarchontoglires</taxon>
        <taxon>Glires</taxon>
        <taxon>Rodentia</taxon>
        <taxon>Myomorpha</taxon>
        <taxon>Dipodoidea</taxon>
        <taxon>Dipodidae</taxon>
        <taxon>Dipodinae</taxon>
        <taxon>Jaculus</taxon>
    </lineage>
</organism>
<dbReference type="Proteomes" id="UP000694385">
    <property type="component" value="Unassembled WGS sequence"/>
</dbReference>
<evidence type="ECO:0000313" key="4">
    <source>
        <dbReference type="Ensembl" id="ENSJJAP00000009152.1"/>
    </source>
</evidence>
<evidence type="ECO:0000256" key="1">
    <source>
        <dbReference type="SAM" id="Coils"/>
    </source>
</evidence>
<proteinExistence type="predicted"/>
<dbReference type="AlphaFoldDB" id="A0A8C5KET7"/>
<feature type="compositionally biased region" description="Polar residues" evidence="2">
    <location>
        <begin position="191"/>
        <end position="202"/>
    </location>
</feature>
<feature type="coiled-coil region" evidence="1">
    <location>
        <begin position="112"/>
        <end position="174"/>
    </location>
</feature>
<evidence type="ECO:0000256" key="2">
    <source>
        <dbReference type="SAM" id="MobiDB-lite"/>
    </source>
</evidence>
<keyword evidence="3" id="KW-0472">Membrane</keyword>
<dbReference type="Ensembl" id="ENSJJAT00000015595.1">
    <property type="protein sequence ID" value="ENSJJAP00000009152.1"/>
    <property type="gene ID" value="ENSJJAG00000013119.1"/>
</dbReference>
<evidence type="ECO:0000256" key="3">
    <source>
        <dbReference type="SAM" id="Phobius"/>
    </source>
</evidence>
<dbReference type="OMA" id="TQMGVEN"/>